<dbReference type="Gene3D" id="3.40.50.720">
    <property type="entry name" value="NAD(P)-binding Rossmann-like Domain"/>
    <property type="match status" value="3"/>
</dbReference>
<dbReference type="EC" id="5.4.99.9" evidence="2"/>
<dbReference type="GO" id="GO:0050660">
    <property type="term" value="F:flavin adenine dinucleotide binding"/>
    <property type="evidence" value="ECO:0007669"/>
    <property type="project" value="TreeGrafter"/>
</dbReference>
<proteinExistence type="predicted"/>
<protein>
    <submittedName>
        <fullName evidence="2">UDP-galactopyranose mutase</fullName>
        <ecNumber evidence="2">5.4.99.9</ecNumber>
    </submittedName>
</protein>
<evidence type="ECO:0000259" key="1">
    <source>
        <dbReference type="Pfam" id="PF03275"/>
    </source>
</evidence>
<comment type="caution">
    <text evidence="2">The sequence shown here is derived from an EMBL/GenBank/DDBJ whole genome shotgun (WGS) entry which is preliminary data.</text>
</comment>
<dbReference type="SUPFAM" id="SSF51971">
    <property type="entry name" value="Nucleotide-binding domain"/>
    <property type="match status" value="1"/>
</dbReference>
<dbReference type="PANTHER" id="PTHR21197">
    <property type="entry name" value="UDP-GALACTOPYRANOSE MUTASE"/>
    <property type="match status" value="1"/>
</dbReference>
<dbReference type="EMBL" id="JACHZG010000001">
    <property type="protein sequence ID" value="MBB3325401.1"/>
    <property type="molecule type" value="Genomic_DNA"/>
</dbReference>
<gene>
    <name evidence="2" type="ORF">FHX39_000345</name>
</gene>
<dbReference type="GO" id="GO:0005829">
    <property type="term" value="C:cytosol"/>
    <property type="evidence" value="ECO:0007669"/>
    <property type="project" value="TreeGrafter"/>
</dbReference>
<dbReference type="SUPFAM" id="SSF54373">
    <property type="entry name" value="FAD-linked reductases, C-terminal domain"/>
    <property type="match status" value="1"/>
</dbReference>
<dbReference type="InterPro" id="IPR015899">
    <property type="entry name" value="UDP-GalPyranose_mutase_C"/>
</dbReference>
<keyword evidence="2" id="KW-0413">Isomerase</keyword>
<dbReference type="GO" id="GO:0008767">
    <property type="term" value="F:UDP-galactopyranose mutase activity"/>
    <property type="evidence" value="ECO:0007669"/>
    <property type="project" value="UniProtKB-EC"/>
</dbReference>
<evidence type="ECO:0000313" key="2">
    <source>
        <dbReference type="EMBL" id="MBB3325401.1"/>
    </source>
</evidence>
<dbReference type="PANTHER" id="PTHR21197:SF0">
    <property type="entry name" value="UDP-GALACTOPYRANOSE MUTASE"/>
    <property type="match status" value="1"/>
</dbReference>
<evidence type="ECO:0000313" key="3">
    <source>
        <dbReference type="Proteomes" id="UP000565572"/>
    </source>
</evidence>
<sequence length="386" mass="43354">MTTRRARRIGIAGAGFSGAVIARQLAEAGHDVVVFEARDHVAGNCHTERDPATGVMIHRYGPHIFHTADERVWSYVNRFGAMVAFNHRVRTTVQGRVYLLPVNLLTINQLFGTTLGPDEARALIAREADSSIGEPQNFEEQALKFMGRRLYEAFFLGYTRKQWGLAPSEIPAAVLKRLPLRFTYEDSYFNHPHQAIPRDGYTAVVAAILDHPGIEVRLSTPYTEADRADFDHSVWSGPLDAWFSHRYGRLGYRTLDFEEIRAEGDHLGCAVMNYGDLEVPYTRIAEHKHFAPWEEHAETVCFRETSRLAGEGDTPYYPIRLAQDKSLLGRYVDAARVEPDVTFVGRLGTYRYLDMDVTIGEALTAADGILHAFEHGTAVPSLFVDA</sequence>
<name>A0A7W5P636_9ACTN</name>
<dbReference type="AlphaFoldDB" id="A0A7W5P636"/>
<dbReference type="Pfam" id="PF03275">
    <property type="entry name" value="GLF"/>
    <property type="match status" value="1"/>
</dbReference>
<dbReference type="Proteomes" id="UP000565572">
    <property type="component" value="Unassembled WGS sequence"/>
</dbReference>
<organism evidence="2 3">
    <name type="scientific">Microlunatus antarcticus</name>
    <dbReference type="NCBI Taxonomy" id="53388"/>
    <lineage>
        <taxon>Bacteria</taxon>
        <taxon>Bacillati</taxon>
        <taxon>Actinomycetota</taxon>
        <taxon>Actinomycetes</taxon>
        <taxon>Propionibacteriales</taxon>
        <taxon>Propionibacteriaceae</taxon>
        <taxon>Microlunatus</taxon>
    </lineage>
</organism>
<dbReference type="Pfam" id="PF13450">
    <property type="entry name" value="NAD_binding_8"/>
    <property type="match status" value="1"/>
</dbReference>
<dbReference type="RefSeq" id="WP_183336262.1">
    <property type="nucleotide sequence ID" value="NZ_JACHZG010000001.1"/>
</dbReference>
<reference evidence="2 3" key="1">
    <citation type="submission" date="2020-08" db="EMBL/GenBank/DDBJ databases">
        <title>Sequencing the genomes of 1000 actinobacteria strains.</title>
        <authorList>
            <person name="Klenk H.-P."/>
        </authorList>
    </citation>
    <scope>NUCLEOTIDE SEQUENCE [LARGE SCALE GENOMIC DNA]</scope>
    <source>
        <strain evidence="2 3">DSM 11053</strain>
    </source>
</reference>
<keyword evidence="3" id="KW-1185">Reference proteome</keyword>
<feature type="domain" description="UDP-galactopyranose mutase C-terminal" evidence="1">
    <location>
        <begin position="153"/>
        <end position="352"/>
    </location>
</feature>
<accession>A0A7W5P636</accession>